<evidence type="ECO:0000313" key="3">
    <source>
        <dbReference type="EMBL" id="MVZ61903.1"/>
    </source>
</evidence>
<comment type="caution">
    <text evidence="3">The sequence shown here is derived from an EMBL/GenBank/DDBJ whole genome shotgun (WGS) entry which is preliminary data.</text>
</comment>
<dbReference type="GO" id="GO:0006355">
    <property type="term" value="P:regulation of DNA-templated transcription"/>
    <property type="evidence" value="ECO:0007669"/>
    <property type="project" value="InterPro"/>
</dbReference>
<dbReference type="EMBL" id="WSQA01000004">
    <property type="protein sequence ID" value="MVZ61903.1"/>
    <property type="molecule type" value="Genomic_DNA"/>
</dbReference>
<protein>
    <recommendedName>
        <fullName evidence="5">HTH luxR-type domain-containing protein</fullName>
    </recommendedName>
</protein>
<dbReference type="InterPro" id="IPR016032">
    <property type="entry name" value="Sig_transdc_resp-reg_C-effctor"/>
</dbReference>
<organism evidence="3 4">
    <name type="scientific">Sphingobacterium humi</name>
    <dbReference type="NCBI Taxonomy" id="1796905"/>
    <lineage>
        <taxon>Bacteria</taxon>
        <taxon>Pseudomonadati</taxon>
        <taxon>Bacteroidota</taxon>
        <taxon>Sphingobacteriia</taxon>
        <taxon>Sphingobacteriales</taxon>
        <taxon>Sphingobacteriaceae</taxon>
        <taxon>Sphingobacterium</taxon>
    </lineage>
</organism>
<evidence type="ECO:0000256" key="1">
    <source>
        <dbReference type="SAM" id="Phobius"/>
    </source>
</evidence>
<accession>A0A6N8KWR8</accession>
<sequence>MMRITLTFLFLCIQVVYAQTLTDRTEKFIKRVEQLSLVNQQFLGIDEANQLLENPKNGSDDYTYLYAYLGGIYISMDSIQKARQVIGQSMEYAQQSDSPVTKAFALRFKALLNSYFNLPDEVVKDAIQGLKLVEGLKDQAYIKYHLNYLLYATYSGWKEEQKMMDYILIAKKYAEELNKPNYLANVANGLSSIYLFRYRESQKKQDLDSNLYYMHQAYQLYQQHPKEVSGNTLVVIAVNYANYFLEHDKSAFAERKKQAYAYLSIAEDVLNKKQAQFKRWVNIYGIKSEFAQQEGDLELAASYLQEALSRIRAQRDNSLLRLEYTLYKSLASLSKKKNDIPAALAYQEKAEEVLNKNFDQIQLFNAQKLEMQYESEKKDSQLKLLSESAALRQKMNYLYGGVALLAILGLAFMFRAYHYKLRYSIQREKQLAKEKEDAEQTAAMQMLFEKEEQARLKAEQDLLELKHQQLQKEALANSLLIDHKNDMLKQIKHKIQAGDAQDINKLLKDEALLTADFEDIKWQIQQLHPTFFQQLMERATQKLTALDLRYCAYLYLQMSTKQIAQVLHVEAQSVRMFKYRLKQKFGLPKESDLEEFLQSVDPKSNV</sequence>
<keyword evidence="1" id="KW-0472">Membrane</keyword>
<keyword evidence="1" id="KW-1133">Transmembrane helix</keyword>
<dbReference type="Proteomes" id="UP000435036">
    <property type="component" value="Unassembled WGS sequence"/>
</dbReference>
<feature type="signal peptide" evidence="2">
    <location>
        <begin position="1"/>
        <end position="18"/>
    </location>
</feature>
<keyword evidence="2" id="KW-0732">Signal</keyword>
<evidence type="ECO:0000313" key="4">
    <source>
        <dbReference type="Proteomes" id="UP000435036"/>
    </source>
</evidence>
<evidence type="ECO:0008006" key="5">
    <source>
        <dbReference type="Google" id="ProtNLM"/>
    </source>
</evidence>
<dbReference type="GO" id="GO:0003677">
    <property type="term" value="F:DNA binding"/>
    <property type="evidence" value="ECO:0007669"/>
    <property type="project" value="InterPro"/>
</dbReference>
<feature type="transmembrane region" description="Helical" evidence="1">
    <location>
        <begin position="397"/>
        <end position="417"/>
    </location>
</feature>
<dbReference type="SUPFAM" id="SSF46894">
    <property type="entry name" value="C-terminal effector domain of the bipartite response regulators"/>
    <property type="match status" value="1"/>
</dbReference>
<reference evidence="3 4" key="1">
    <citation type="submission" date="2019-12" db="EMBL/GenBank/DDBJ databases">
        <authorList>
            <person name="Dong K."/>
        </authorList>
    </citation>
    <scope>NUCLEOTIDE SEQUENCE [LARGE SCALE GENOMIC DNA]</scope>
    <source>
        <strain evidence="3 4">JCM 31225</strain>
    </source>
</reference>
<keyword evidence="4" id="KW-1185">Reference proteome</keyword>
<dbReference type="AlphaFoldDB" id="A0A6N8KWR8"/>
<keyword evidence="1" id="KW-0812">Transmembrane</keyword>
<feature type="chain" id="PRO_5027108845" description="HTH luxR-type domain-containing protein" evidence="2">
    <location>
        <begin position="19"/>
        <end position="606"/>
    </location>
</feature>
<dbReference type="OrthoDB" id="1090267at2"/>
<evidence type="ECO:0000256" key="2">
    <source>
        <dbReference type="SAM" id="SignalP"/>
    </source>
</evidence>
<dbReference type="RefSeq" id="WP_160368631.1">
    <property type="nucleotide sequence ID" value="NZ_WSQA01000004.1"/>
</dbReference>
<gene>
    <name evidence="3" type="ORF">GQF63_07730</name>
</gene>
<proteinExistence type="predicted"/>
<name>A0A6N8KWR8_9SPHI</name>